<dbReference type="AlphaFoldDB" id="A0A151N7S2"/>
<organism evidence="2 3">
    <name type="scientific">Alligator mississippiensis</name>
    <name type="common">American alligator</name>
    <dbReference type="NCBI Taxonomy" id="8496"/>
    <lineage>
        <taxon>Eukaryota</taxon>
        <taxon>Metazoa</taxon>
        <taxon>Chordata</taxon>
        <taxon>Craniata</taxon>
        <taxon>Vertebrata</taxon>
        <taxon>Euteleostomi</taxon>
        <taxon>Archelosauria</taxon>
        <taxon>Archosauria</taxon>
        <taxon>Crocodylia</taxon>
        <taxon>Alligatoridae</taxon>
        <taxon>Alligatorinae</taxon>
        <taxon>Alligator</taxon>
    </lineage>
</organism>
<evidence type="ECO:0000313" key="3">
    <source>
        <dbReference type="Proteomes" id="UP000050525"/>
    </source>
</evidence>
<gene>
    <name evidence="2" type="ORF">Y1Q_0009415</name>
</gene>
<feature type="compositionally biased region" description="Basic and acidic residues" evidence="1">
    <location>
        <begin position="39"/>
        <end position="54"/>
    </location>
</feature>
<comment type="caution">
    <text evidence="2">The sequence shown here is derived from an EMBL/GenBank/DDBJ whole genome shotgun (WGS) entry which is preliminary data.</text>
</comment>
<sequence length="68" mass="7712">MEQNDFVSEDSDGQLRLDLACASSGLYLGNVRRRTSLTHREELHNREERSRHLQEGSGVILCETDPSP</sequence>
<dbReference type="Proteomes" id="UP000050525">
    <property type="component" value="Unassembled WGS sequence"/>
</dbReference>
<keyword evidence="3" id="KW-1185">Reference proteome</keyword>
<name>A0A151N7S2_ALLMI</name>
<protein>
    <submittedName>
        <fullName evidence="2">Uncharacterized protein</fullName>
    </submittedName>
</protein>
<reference evidence="2 3" key="1">
    <citation type="journal article" date="2012" name="Genome Biol.">
        <title>Sequencing three crocodilian genomes to illuminate the evolution of archosaurs and amniotes.</title>
        <authorList>
            <person name="St John J.A."/>
            <person name="Braun E.L."/>
            <person name="Isberg S.R."/>
            <person name="Miles L.G."/>
            <person name="Chong A.Y."/>
            <person name="Gongora J."/>
            <person name="Dalzell P."/>
            <person name="Moran C."/>
            <person name="Bed'hom B."/>
            <person name="Abzhanov A."/>
            <person name="Burgess S.C."/>
            <person name="Cooksey A.M."/>
            <person name="Castoe T.A."/>
            <person name="Crawford N.G."/>
            <person name="Densmore L.D."/>
            <person name="Drew J.C."/>
            <person name="Edwards S.V."/>
            <person name="Faircloth B.C."/>
            <person name="Fujita M.K."/>
            <person name="Greenwold M.J."/>
            <person name="Hoffmann F.G."/>
            <person name="Howard J.M."/>
            <person name="Iguchi T."/>
            <person name="Janes D.E."/>
            <person name="Khan S.Y."/>
            <person name="Kohno S."/>
            <person name="de Koning A.J."/>
            <person name="Lance S.L."/>
            <person name="McCarthy F.M."/>
            <person name="McCormack J.E."/>
            <person name="Merchant M.E."/>
            <person name="Peterson D.G."/>
            <person name="Pollock D.D."/>
            <person name="Pourmand N."/>
            <person name="Raney B.J."/>
            <person name="Roessler K.A."/>
            <person name="Sanford J.R."/>
            <person name="Sawyer R.H."/>
            <person name="Schmidt C.J."/>
            <person name="Triplett E.W."/>
            <person name="Tuberville T.D."/>
            <person name="Venegas-Anaya M."/>
            <person name="Howard J.T."/>
            <person name="Jarvis E.D."/>
            <person name="Guillette L.J.Jr."/>
            <person name="Glenn T.C."/>
            <person name="Green R.E."/>
            <person name="Ray D.A."/>
        </authorList>
    </citation>
    <scope>NUCLEOTIDE SEQUENCE [LARGE SCALE GENOMIC DNA]</scope>
    <source>
        <strain evidence="2">KSC_2009_1</strain>
    </source>
</reference>
<accession>A0A151N7S2</accession>
<evidence type="ECO:0000313" key="2">
    <source>
        <dbReference type="EMBL" id="KYO32836.1"/>
    </source>
</evidence>
<dbReference type="EMBL" id="AKHW03003879">
    <property type="protein sequence ID" value="KYO32836.1"/>
    <property type="molecule type" value="Genomic_DNA"/>
</dbReference>
<proteinExistence type="predicted"/>
<evidence type="ECO:0000256" key="1">
    <source>
        <dbReference type="SAM" id="MobiDB-lite"/>
    </source>
</evidence>
<feature type="region of interest" description="Disordered" evidence="1">
    <location>
        <begin position="39"/>
        <end position="68"/>
    </location>
</feature>